<reference evidence="1" key="1">
    <citation type="submission" date="2018-05" db="EMBL/GenBank/DDBJ databases">
        <authorList>
            <person name="Lanie J.A."/>
            <person name="Ng W.-L."/>
            <person name="Kazmierczak K.M."/>
            <person name="Andrzejewski T.M."/>
            <person name="Davidsen T.M."/>
            <person name="Wayne K.J."/>
            <person name="Tettelin H."/>
            <person name="Glass J.I."/>
            <person name="Rusch D."/>
            <person name="Podicherti R."/>
            <person name="Tsui H.-C.T."/>
            <person name="Winkler M.E."/>
        </authorList>
    </citation>
    <scope>NUCLEOTIDE SEQUENCE</scope>
</reference>
<name>A0A383AH66_9ZZZZ</name>
<proteinExistence type="predicted"/>
<evidence type="ECO:0000313" key="1">
    <source>
        <dbReference type="EMBL" id="SVE06438.1"/>
    </source>
</evidence>
<organism evidence="1">
    <name type="scientific">marine metagenome</name>
    <dbReference type="NCBI Taxonomy" id="408172"/>
    <lineage>
        <taxon>unclassified sequences</taxon>
        <taxon>metagenomes</taxon>
        <taxon>ecological metagenomes</taxon>
    </lineage>
</organism>
<sequence>VKSDTFQGNPISKRIFRGENYCREIIAELIEQHLRETLRLNQQENKKHQQ</sequence>
<dbReference type="AlphaFoldDB" id="A0A383AH66"/>
<accession>A0A383AH66</accession>
<dbReference type="EMBL" id="UINC01191682">
    <property type="protein sequence ID" value="SVE06438.1"/>
    <property type="molecule type" value="Genomic_DNA"/>
</dbReference>
<feature type="non-terminal residue" evidence="1">
    <location>
        <position position="1"/>
    </location>
</feature>
<gene>
    <name evidence="1" type="ORF">METZ01_LOCUS459292</name>
</gene>
<protein>
    <submittedName>
        <fullName evidence="1">Uncharacterized protein</fullName>
    </submittedName>
</protein>